<dbReference type="PANTHER" id="PTHR10840">
    <property type="entry name" value="PROGRAMMED CELL DEATH PROTEIN 5"/>
    <property type="match status" value="1"/>
</dbReference>
<dbReference type="GO" id="GO:0003677">
    <property type="term" value="F:DNA binding"/>
    <property type="evidence" value="ECO:0007669"/>
    <property type="project" value="InterPro"/>
</dbReference>
<evidence type="ECO:0000313" key="3">
    <source>
        <dbReference type="EMBL" id="ODV97435.1"/>
    </source>
</evidence>
<dbReference type="InterPro" id="IPR002836">
    <property type="entry name" value="PDCD5-like"/>
</dbReference>
<dbReference type="SUPFAM" id="SSF46950">
    <property type="entry name" value="Double-stranded DNA-binding domain"/>
    <property type="match status" value="1"/>
</dbReference>
<dbReference type="GO" id="GO:0006915">
    <property type="term" value="P:apoptotic process"/>
    <property type="evidence" value="ECO:0007669"/>
    <property type="project" value="EnsemblFungi"/>
</dbReference>
<evidence type="ECO:0000313" key="4">
    <source>
        <dbReference type="Proteomes" id="UP000094236"/>
    </source>
</evidence>
<sequence length="127" mass="14543">MDDAELNAIRAARLSELQKNSGQSSGSGNSKENQRSSILSQILEPEARERLSRVKLVRPERAQVVEEYLTKLVRMGQLRRKMGEDELVSLLDNLSRDQQSKMDTKIVFDRRQLAGESDDESEDDFFK</sequence>
<dbReference type="EMBL" id="KV454012">
    <property type="protein sequence ID" value="ODV97435.1"/>
    <property type="molecule type" value="Genomic_DNA"/>
</dbReference>
<organism evidence="3 4">
    <name type="scientific">Pachysolen tannophilus NRRL Y-2460</name>
    <dbReference type="NCBI Taxonomy" id="669874"/>
    <lineage>
        <taxon>Eukaryota</taxon>
        <taxon>Fungi</taxon>
        <taxon>Dikarya</taxon>
        <taxon>Ascomycota</taxon>
        <taxon>Saccharomycotina</taxon>
        <taxon>Pichiomycetes</taxon>
        <taxon>Pachysolenaceae</taxon>
        <taxon>Pachysolen</taxon>
    </lineage>
</organism>
<proteinExistence type="inferred from homology"/>
<dbReference type="PANTHER" id="PTHR10840:SF0">
    <property type="entry name" value="PROGRAMMED CELL DEATH PROTEIN 5"/>
    <property type="match status" value="1"/>
</dbReference>
<dbReference type="OrthoDB" id="10252486at2759"/>
<dbReference type="Pfam" id="PF01984">
    <property type="entry name" value="dsDNA_bind"/>
    <property type="match status" value="1"/>
</dbReference>
<dbReference type="GO" id="GO:0005634">
    <property type="term" value="C:nucleus"/>
    <property type="evidence" value="ECO:0007669"/>
    <property type="project" value="TreeGrafter"/>
</dbReference>
<dbReference type="AlphaFoldDB" id="A0A1E4U0A8"/>
<reference evidence="4" key="1">
    <citation type="submission" date="2016-05" db="EMBL/GenBank/DDBJ databases">
        <title>Comparative genomics of biotechnologically important yeasts.</title>
        <authorList>
            <consortium name="DOE Joint Genome Institute"/>
            <person name="Riley R."/>
            <person name="Haridas S."/>
            <person name="Wolfe K.H."/>
            <person name="Lopes M.R."/>
            <person name="Hittinger C.T."/>
            <person name="Goker M."/>
            <person name="Salamov A."/>
            <person name="Wisecaver J."/>
            <person name="Long T.M."/>
            <person name="Aerts A.L."/>
            <person name="Barry K."/>
            <person name="Choi C."/>
            <person name="Clum A."/>
            <person name="Coughlan A.Y."/>
            <person name="Deshpande S."/>
            <person name="Douglass A.P."/>
            <person name="Hanson S.J."/>
            <person name="Klenk H.-P."/>
            <person name="Labutti K."/>
            <person name="Lapidus A."/>
            <person name="Lindquist E."/>
            <person name="Lipzen A."/>
            <person name="Meier-Kolthoff J.P."/>
            <person name="Ohm R.A."/>
            <person name="Otillar R.P."/>
            <person name="Pangilinan J."/>
            <person name="Peng Y."/>
            <person name="Rokas A."/>
            <person name="Rosa C.A."/>
            <person name="Scheuner C."/>
            <person name="Sibirny A.A."/>
            <person name="Slot J.C."/>
            <person name="Stielow J.B."/>
            <person name="Sun H."/>
            <person name="Kurtzman C.P."/>
            <person name="Blackwell M."/>
            <person name="Grigoriev I.V."/>
            <person name="Jeffries T.W."/>
        </authorList>
    </citation>
    <scope>NUCLEOTIDE SEQUENCE [LARGE SCALE GENOMIC DNA]</scope>
    <source>
        <strain evidence="4">NRRL Y-2460</strain>
    </source>
</reference>
<gene>
    <name evidence="3" type="ORF">PACTADRAFT_38743</name>
</gene>
<protein>
    <recommendedName>
        <fullName evidence="5">Programmed cell death protein 5</fullName>
    </recommendedName>
</protein>
<dbReference type="PIRSF" id="PIRSF015730">
    <property type="entry name" value="TFAR19"/>
    <property type="match status" value="1"/>
</dbReference>
<dbReference type="Gene3D" id="1.10.8.140">
    <property type="entry name" value="PDCD5-like"/>
    <property type="match status" value="1"/>
</dbReference>
<dbReference type="InterPro" id="IPR036883">
    <property type="entry name" value="PDCD5-like_sf"/>
</dbReference>
<keyword evidence="4" id="KW-1185">Reference proteome</keyword>
<feature type="compositionally biased region" description="Low complexity" evidence="2">
    <location>
        <begin position="18"/>
        <end position="31"/>
    </location>
</feature>
<evidence type="ECO:0000256" key="2">
    <source>
        <dbReference type="SAM" id="MobiDB-lite"/>
    </source>
</evidence>
<dbReference type="Proteomes" id="UP000094236">
    <property type="component" value="Unassembled WGS sequence"/>
</dbReference>
<evidence type="ECO:0000256" key="1">
    <source>
        <dbReference type="ARBA" id="ARBA00010490"/>
    </source>
</evidence>
<comment type="similarity">
    <text evidence="1">Belongs to the PDCD5 family.</text>
</comment>
<dbReference type="STRING" id="669874.A0A1E4U0A8"/>
<evidence type="ECO:0008006" key="5">
    <source>
        <dbReference type="Google" id="ProtNLM"/>
    </source>
</evidence>
<feature type="region of interest" description="Disordered" evidence="2">
    <location>
        <begin position="14"/>
        <end position="41"/>
    </location>
</feature>
<dbReference type="GO" id="GO:0005829">
    <property type="term" value="C:cytosol"/>
    <property type="evidence" value="ECO:0007669"/>
    <property type="project" value="TreeGrafter"/>
</dbReference>
<accession>A0A1E4U0A8</accession>
<name>A0A1E4U0A8_PACTA</name>